<feature type="domain" description="AMP-dependent synthetase/ligase" evidence="4">
    <location>
        <begin position="15"/>
        <end position="377"/>
    </location>
</feature>
<dbReference type="PANTHER" id="PTHR43201:SF5">
    <property type="entry name" value="MEDIUM-CHAIN ACYL-COA LIGASE ACSF2, MITOCHONDRIAL"/>
    <property type="match status" value="1"/>
</dbReference>
<feature type="transmembrane region" description="Helical" evidence="3">
    <location>
        <begin position="68"/>
        <end position="85"/>
    </location>
</feature>
<reference evidence="5 6" key="1">
    <citation type="submission" date="2019-04" db="EMBL/GenBank/DDBJ databases">
        <title>Sphingobacterium olei sp. nov., isolated from oil-contaminated soil.</title>
        <authorList>
            <person name="Liu B."/>
        </authorList>
    </citation>
    <scope>NUCLEOTIDE SEQUENCE [LARGE SCALE GENOMIC DNA]</scope>
    <source>
        <strain evidence="5 6">Y3L14</strain>
    </source>
</reference>
<dbReference type="GO" id="GO:0031956">
    <property type="term" value="F:medium-chain fatty acid-CoA ligase activity"/>
    <property type="evidence" value="ECO:0007669"/>
    <property type="project" value="TreeGrafter"/>
</dbReference>
<protein>
    <submittedName>
        <fullName evidence="5">AMP-dependent synthetase</fullName>
    </submittedName>
</protein>
<evidence type="ECO:0000259" key="4">
    <source>
        <dbReference type="Pfam" id="PF00501"/>
    </source>
</evidence>
<dbReference type="InterPro" id="IPR020845">
    <property type="entry name" value="AMP-binding_CS"/>
</dbReference>
<keyword evidence="3" id="KW-1133">Transmembrane helix</keyword>
<keyword evidence="2" id="KW-0436">Ligase</keyword>
<dbReference type="PROSITE" id="PS00455">
    <property type="entry name" value="AMP_BINDING"/>
    <property type="match status" value="1"/>
</dbReference>
<dbReference type="Proteomes" id="UP000309872">
    <property type="component" value="Unassembled WGS sequence"/>
</dbReference>
<dbReference type="AlphaFoldDB" id="A0A4U0H5G6"/>
<evidence type="ECO:0000256" key="1">
    <source>
        <dbReference type="ARBA" id="ARBA00006432"/>
    </source>
</evidence>
<dbReference type="RefSeq" id="WP_136819805.1">
    <property type="nucleotide sequence ID" value="NZ_BMJX01000002.1"/>
</dbReference>
<sequence length="515" mass="58157">MERQFNITELFLSASAMYPDKVAIASKRSQISFAQLCDDMKRTACYFAAKGIKKGDRVLVFVPMGIDLYRIVLALFYMGATVVFLDEWTNRRRLDLCCQIADCNAFVGTWKAHLLRLFSPEIRKIPIKLTIRFQADNGFFLSDTEPQDPALITFTTGSTGIPKAALRTHGFLFEQFRALEDKIKAHDSDVDMSVLPIVLLINLGIGSTSIIADFKSSKPTKMNARRIIDQLEVHRVSRIVASPYFIKRLAEEMKSNPRALPHLRSIFTGGAPVFQKEARLFTQAFGDKEIKIVYGSTEAEPISSIDAHQIAEENIAYRNDTGLCVGRPYWATQVKIIKITDQLLFDITPAQLNLMECQEGEWGEIIVAGPHVLSAYFKNETALRKTKIFTDGVYWHRTGDSGYLKEGVLYLTGRCQTLIPSGSTYISPFVVENYLQFIHGVSLGTILNINGQLIAFVELENRRVQRGPVEKAIRSLPLCIDKVHFCKLPRDPRHHSKIEYNKLLSLTNESTPIPR</sequence>
<comment type="similarity">
    <text evidence="1">Belongs to the ATP-dependent AMP-binding enzyme family.</text>
</comment>
<dbReference type="PANTHER" id="PTHR43201">
    <property type="entry name" value="ACYL-COA SYNTHETASE"/>
    <property type="match status" value="1"/>
</dbReference>
<evidence type="ECO:0000313" key="5">
    <source>
        <dbReference type="EMBL" id="TJY66454.1"/>
    </source>
</evidence>
<dbReference type="GO" id="GO:0006631">
    <property type="term" value="P:fatty acid metabolic process"/>
    <property type="evidence" value="ECO:0007669"/>
    <property type="project" value="TreeGrafter"/>
</dbReference>
<evidence type="ECO:0000256" key="3">
    <source>
        <dbReference type="SAM" id="Phobius"/>
    </source>
</evidence>
<dbReference type="SUPFAM" id="SSF56801">
    <property type="entry name" value="Acetyl-CoA synthetase-like"/>
    <property type="match status" value="1"/>
</dbReference>
<dbReference type="Pfam" id="PF00501">
    <property type="entry name" value="AMP-binding"/>
    <property type="match status" value="1"/>
</dbReference>
<evidence type="ECO:0000313" key="6">
    <source>
        <dbReference type="Proteomes" id="UP000309872"/>
    </source>
</evidence>
<comment type="caution">
    <text evidence="5">The sequence shown here is derived from an EMBL/GenBank/DDBJ whole genome shotgun (WGS) entry which is preliminary data.</text>
</comment>
<dbReference type="EMBL" id="SUKA01000002">
    <property type="protein sequence ID" value="TJY66454.1"/>
    <property type="molecule type" value="Genomic_DNA"/>
</dbReference>
<dbReference type="OrthoDB" id="812569at2"/>
<keyword evidence="6" id="KW-1185">Reference proteome</keyword>
<dbReference type="InterPro" id="IPR000873">
    <property type="entry name" value="AMP-dep_synth/lig_dom"/>
</dbReference>
<accession>A0A4U0H5G6</accession>
<name>A0A4U0H5G6_9SPHI</name>
<dbReference type="InterPro" id="IPR042099">
    <property type="entry name" value="ANL_N_sf"/>
</dbReference>
<gene>
    <name evidence="5" type="ORF">FAZ19_05900</name>
</gene>
<proteinExistence type="inferred from homology"/>
<keyword evidence="3" id="KW-0812">Transmembrane</keyword>
<organism evidence="5 6">
    <name type="scientific">Sphingobacterium alkalisoli</name>
    <dbReference type="NCBI Taxonomy" id="1874115"/>
    <lineage>
        <taxon>Bacteria</taxon>
        <taxon>Pseudomonadati</taxon>
        <taxon>Bacteroidota</taxon>
        <taxon>Sphingobacteriia</taxon>
        <taxon>Sphingobacteriales</taxon>
        <taxon>Sphingobacteriaceae</taxon>
        <taxon>Sphingobacterium</taxon>
    </lineage>
</organism>
<evidence type="ECO:0000256" key="2">
    <source>
        <dbReference type="ARBA" id="ARBA00022598"/>
    </source>
</evidence>
<dbReference type="Gene3D" id="3.40.50.12780">
    <property type="entry name" value="N-terminal domain of ligase-like"/>
    <property type="match status" value="1"/>
</dbReference>
<keyword evidence="3" id="KW-0472">Membrane</keyword>